<dbReference type="Gene3D" id="3.30.110.40">
    <property type="entry name" value="TusA-like domain"/>
    <property type="match status" value="1"/>
</dbReference>
<proteinExistence type="predicted"/>
<dbReference type="InterPro" id="IPR036868">
    <property type="entry name" value="TusA-like_sf"/>
</dbReference>
<dbReference type="InterPro" id="IPR027396">
    <property type="entry name" value="DsrEFH-like"/>
</dbReference>
<keyword evidence="3" id="KW-1185">Reference proteome</keyword>
<accession>A0ABM8AMQ8</accession>
<sequence>MSDIKLDCKGLPCPQPVLKCKDAVETSNPVKLTITVDNDPARENVSRFLTVKGYSVSSEGEGNEFTVTGIRSGNGECEECQPMSSQEVADLDQQKILVFIAADVIGSGDDVLGGNLMYNFLVTLKELGPDLWRIILVNGGVKLAVSDNRCMEELKKLEKSGVSLLVCGTCLEFFGLTGKQGAGQVTNMLDVVTSFQLASKTIRV</sequence>
<evidence type="ECO:0000313" key="2">
    <source>
        <dbReference type="EMBL" id="BDQ32645.1"/>
    </source>
</evidence>
<dbReference type="EMBL" id="AP026708">
    <property type="protein sequence ID" value="BDQ32645.1"/>
    <property type="molecule type" value="Genomic_DNA"/>
</dbReference>
<dbReference type="NCBIfam" id="TIGR03527">
    <property type="entry name" value="selenium_YedF"/>
    <property type="match status" value="1"/>
</dbReference>
<name>A0ABM8AMQ8_9BACT</name>
<dbReference type="Pfam" id="PF01206">
    <property type="entry name" value="TusA"/>
    <property type="match status" value="1"/>
</dbReference>
<evidence type="ECO:0000313" key="3">
    <source>
        <dbReference type="Proteomes" id="UP001061361"/>
    </source>
</evidence>
<protein>
    <recommendedName>
        <fullName evidence="1">UPF0033 domain-containing protein</fullName>
    </recommendedName>
</protein>
<dbReference type="InterPro" id="IPR019870">
    <property type="entry name" value="Se_metab_YedF"/>
</dbReference>
<dbReference type="SUPFAM" id="SSF75169">
    <property type="entry name" value="DsrEFH-like"/>
    <property type="match status" value="1"/>
</dbReference>
<dbReference type="RefSeq" id="WP_264982716.1">
    <property type="nucleotide sequence ID" value="NZ_AP026708.1"/>
</dbReference>
<organism evidence="2 3">
    <name type="scientific">Pseudodesulfovibrio portus</name>
    <dbReference type="NCBI Taxonomy" id="231439"/>
    <lineage>
        <taxon>Bacteria</taxon>
        <taxon>Pseudomonadati</taxon>
        <taxon>Thermodesulfobacteriota</taxon>
        <taxon>Desulfovibrionia</taxon>
        <taxon>Desulfovibrionales</taxon>
        <taxon>Desulfovibrionaceae</taxon>
    </lineage>
</organism>
<gene>
    <name evidence="2" type="ORF">JCM14722_01870</name>
</gene>
<feature type="domain" description="UPF0033" evidence="1">
    <location>
        <begin position="4"/>
        <end position="67"/>
    </location>
</feature>
<dbReference type="InterPro" id="IPR001455">
    <property type="entry name" value="TusA-like"/>
</dbReference>
<dbReference type="SUPFAM" id="SSF64307">
    <property type="entry name" value="SirA-like"/>
    <property type="match status" value="1"/>
</dbReference>
<evidence type="ECO:0000259" key="1">
    <source>
        <dbReference type="Pfam" id="PF01206"/>
    </source>
</evidence>
<dbReference type="Proteomes" id="UP001061361">
    <property type="component" value="Chromosome"/>
</dbReference>
<dbReference type="CDD" id="cd03421">
    <property type="entry name" value="SirA_like_N"/>
    <property type="match status" value="1"/>
</dbReference>
<reference evidence="2" key="1">
    <citation type="submission" date="2022-08" db="EMBL/GenBank/DDBJ databases">
        <title>Genome Sequence of the sulphate-reducing bacterium, Pseudodesulfovibrio portus JCM14722.</title>
        <authorList>
            <person name="Kondo R."/>
            <person name="Kataoka T."/>
        </authorList>
    </citation>
    <scope>NUCLEOTIDE SEQUENCE</scope>
    <source>
        <strain evidence="2">JCM 14722</strain>
    </source>
</reference>